<gene>
    <name evidence="1" type="ORF">SAMN04488075_2877</name>
</gene>
<evidence type="ECO:0000313" key="1">
    <source>
        <dbReference type="EMBL" id="SEI10181.1"/>
    </source>
</evidence>
<dbReference type="AlphaFoldDB" id="A0A1H6N641"/>
<proteinExistence type="predicted"/>
<sequence length="99" mass="10525">MSFGIALNTTQGFVDISAANPVRLIAALECLGLSGSVALPVQVLPTDKLLFLPVGQGYTPTITRTQTTVQWVGVPPIIVGGVRYGGTTQDFRVYFSRQA</sequence>
<name>A0A1H6N641_9RHOB</name>
<organism evidence="1 2">
    <name type="scientific">Paracoccus alkenifer</name>
    <dbReference type="NCBI Taxonomy" id="65735"/>
    <lineage>
        <taxon>Bacteria</taxon>
        <taxon>Pseudomonadati</taxon>
        <taxon>Pseudomonadota</taxon>
        <taxon>Alphaproteobacteria</taxon>
        <taxon>Rhodobacterales</taxon>
        <taxon>Paracoccaceae</taxon>
        <taxon>Paracoccus</taxon>
    </lineage>
</organism>
<dbReference type="STRING" id="65735.SAMN04488075_2877"/>
<dbReference type="RefSeq" id="WP_090848790.1">
    <property type="nucleotide sequence ID" value="NZ_FNXG01000006.1"/>
</dbReference>
<keyword evidence="2" id="KW-1185">Reference proteome</keyword>
<accession>A0A1H6N641</accession>
<protein>
    <submittedName>
        <fullName evidence="1">Uncharacterized protein</fullName>
    </submittedName>
</protein>
<evidence type="ECO:0000313" key="2">
    <source>
        <dbReference type="Proteomes" id="UP000199125"/>
    </source>
</evidence>
<dbReference type="Proteomes" id="UP000199125">
    <property type="component" value="Unassembled WGS sequence"/>
</dbReference>
<dbReference type="EMBL" id="FNXG01000006">
    <property type="protein sequence ID" value="SEI10181.1"/>
    <property type="molecule type" value="Genomic_DNA"/>
</dbReference>
<reference evidence="2" key="1">
    <citation type="submission" date="2016-10" db="EMBL/GenBank/DDBJ databases">
        <authorList>
            <person name="Varghese N."/>
            <person name="Submissions S."/>
        </authorList>
    </citation>
    <scope>NUCLEOTIDE SEQUENCE [LARGE SCALE GENOMIC DNA]</scope>
    <source>
        <strain evidence="2">DSM 11593</strain>
    </source>
</reference>